<comment type="caution">
    <text evidence="2">The sequence shown here is derived from an EMBL/GenBank/DDBJ whole genome shotgun (WGS) entry which is preliminary data.</text>
</comment>
<accession>A0AAW8TSX9</accession>
<dbReference type="Pfam" id="PF08280">
    <property type="entry name" value="HTH_Mga"/>
    <property type="match status" value="1"/>
</dbReference>
<dbReference type="InterPro" id="IPR013199">
    <property type="entry name" value="HTH_Mga_DNA-bd_dom"/>
</dbReference>
<dbReference type="EMBL" id="JARQBJ010000001">
    <property type="protein sequence ID" value="MDT2809023.1"/>
    <property type="molecule type" value="Genomic_DNA"/>
</dbReference>
<evidence type="ECO:0000313" key="3">
    <source>
        <dbReference type="Proteomes" id="UP001256711"/>
    </source>
</evidence>
<protein>
    <submittedName>
        <fullName evidence="2">Helix-turn-helix domain-containing protein</fullName>
    </submittedName>
</protein>
<dbReference type="RefSeq" id="WP_270596287.1">
    <property type="nucleotide sequence ID" value="NZ_JAQESC010000001.1"/>
</dbReference>
<proteinExistence type="predicted"/>
<gene>
    <name evidence="2" type="ORF">P7H43_00725</name>
</gene>
<name>A0AAW8TSX9_9ENTE</name>
<sequence>MFDKYIEKNISRQVYLCERLYEQRQLRVKEAAEKNNVCSTTIHHDLAVLQERFPGKLVLEKCGRDQYQAEFTLPLTELRWQLCRGSDFLRCLRRYLAGAASWQEIAEAEFISQSKAYQVRSQVQAFFEELGYQRLAERYLIPEKDYRSLLLALDYFLGDQEVFQENQQVGRACEQLIGYVEQHFFLRRYPETERRRIFQGIKIGIERGRKHPVHFAKADCQQAEGTPLFQLLQQGLQTLEAGLCCGEEELYYLYSLFNARSYLCNNFELLKKDFAVVSRNHLFNCPQFRNLVEELQSGLGIAADNELLFTKALLSFVRSTWGDLQVFQTEQLCLLSAKQQPVYQKLLAILATWSQQYGVNSRWNQNLLRKLAATCSLLMENDQLGIPEVYIAAPTDFAYLYYRQKLELLLDDRLHVSDMICNRLEELTDDVFFCGQRLIFCDASLYQADAGSELTQIFPITMESAPQVIMDVNRLLYQAPTAG</sequence>
<dbReference type="AlphaFoldDB" id="A0AAW8TSX9"/>
<evidence type="ECO:0000259" key="1">
    <source>
        <dbReference type="Pfam" id="PF08280"/>
    </source>
</evidence>
<evidence type="ECO:0000313" key="2">
    <source>
        <dbReference type="EMBL" id="MDT2809023.1"/>
    </source>
</evidence>
<organism evidence="2 3">
    <name type="scientific">Enterococcus asini</name>
    <dbReference type="NCBI Taxonomy" id="57732"/>
    <lineage>
        <taxon>Bacteria</taxon>
        <taxon>Bacillati</taxon>
        <taxon>Bacillota</taxon>
        <taxon>Bacilli</taxon>
        <taxon>Lactobacillales</taxon>
        <taxon>Enterococcaceae</taxon>
        <taxon>Enterococcus</taxon>
    </lineage>
</organism>
<dbReference type="Proteomes" id="UP001256711">
    <property type="component" value="Unassembled WGS sequence"/>
</dbReference>
<reference evidence="2" key="1">
    <citation type="submission" date="2023-03" db="EMBL/GenBank/DDBJ databases">
        <authorList>
            <person name="Shen W."/>
            <person name="Cai J."/>
        </authorList>
    </citation>
    <scope>NUCLEOTIDE SEQUENCE</scope>
    <source>
        <strain evidence="2">B226-2</strain>
    </source>
</reference>
<feature type="domain" description="M protein trans-acting positive regulator (MGA) HTH" evidence="1">
    <location>
        <begin position="7"/>
        <end position="59"/>
    </location>
</feature>